<keyword evidence="2" id="KW-1185">Reference proteome</keyword>
<protein>
    <submittedName>
        <fullName evidence="3">Stonustoxin subunit beta-like</fullName>
    </submittedName>
</protein>
<reference evidence="3" key="1">
    <citation type="submission" date="2025-08" db="UniProtKB">
        <authorList>
            <consortium name="RefSeq"/>
        </authorList>
    </citation>
    <scope>IDENTIFICATION</scope>
</reference>
<dbReference type="GeneID" id="123732908"/>
<dbReference type="Pfam" id="PF13765">
    <property type="entry name" value="PRY"/>
    <property type="match status" value="1"/>
</dbReference>
<feature type="domain" description="SPRY-associated" evidence="1">
    <location>
        <begin position="32"/>
        <end position="62"/>
    </location>
</feature>
<dbReference type="InterPro" id="IPR043136">
    <property type="entry name" value="B30.2/SPRY_sf"/>
</dbReference>
<dbReference type="Gene3D" id="2.60.120.920">
    <property type="match status" value="1"/>
</dbReference>
<gene>
    <name evidence="3" type="primary">LOC123732908</name>
</gene>
<evidence type="ECO:0000259" key="1">
    <source>
        <dbReference type="Pfam" id="PF13765"/>
    </source>
</evidence>
<dbReference type="SUPFAM" id="SSF49899">
    <property type="entry name" value="Concanavalin A-like lectins/glucanases"/>
    <property type="match status" value="1"/>
</dbReference>
<accession>A0ABM3EAX7</accession>
<dbReference type="InterPro" id="IPR006574">
    <property type="entry name" value="PRY"/>
</dbReference>
<dbReference type="Proteomes" id="UP001652741">
    <property type="component" value="Unplaced"/>
</dbReference>
<dbReference type="InterPro" id="IPR013320">
    <property type="entry name" value="ConA-like_dom_sf"/>
</dbReference>
<dbReference type="InterPro" id="IPR003879">
    <property type="entry name" value="Butyrophylin_SPRY"/>
</dbReference>
<proteinExistence type="predicted"/>
<name>A0ABM3EAX7_SALSA</name>
<evidence type="ECO:0000313" key="2">
    <source>
        <dbReference type="Proteomes" id="UP001652741"/>
    </source>
</evidence>
<sequence>MDQDLHYSEYSGGCSPPEPKTREQLLQYSCQLTLDPNTAYTLLSLSEGNRKVTYTDQDQPYPTIQTDSPTGTRFCVERVCLDAVTVRWSGVVMFIQQSHIKTSAEQRQLRWCSWTQ</sequence>
<evidence type="ECO:0000313" key="3">
    <source>
        <dbReference type="RefSeq" id="XP_045568187.1"/>
    </source>
</evidence>
<dbReference type="RefSeq" id="XP_045568187.1">
    <property type="nucleotide sequence ID" value="XM_045712231.1"/>
</dbReference>
<dbReference type="PRINTS" id="PR01407">
    <property type="entry name" value="BUTYPHLNCDUF"/>
</dbReference>
<organism evidence="2 3">
    <name type="scientific">Salmo salar</name>
    <name type="common">Atlantic salmon</name>
    <dbReference type="NCBI Taxonomy" id="8030"/>
    <lineage>
        <taxon>Eukaryota</taxon>
        <taxon>Metazoa</taxon>
        <taxon>Chordata</taxon>
        <taxon>Craniata</taxon>
        <taxon>Vertebrata</taxon>
        <taxon>Euteleostomi</taxon>
        <taxon>Actinopterygii</taxon>
        <taxon>Neopterygii</taxon>
        <taxon>Teleostei</taxon>
        <taxon>Protacanthopterygii</taxon>
        <taxon>Salmoniformes</taxon>
        <taxon>Salmonidae</taxon>
        <taxon>Salmoninae</taxon>
        <taxon>Salmo</taxon>
    </lineage>
</organism>